<proteinExistence type="predicted"/>
<accession>A0A1T1APX6</accession>
<gene>
    <name evidence="1" type="ORF">RF819_04965</name>
</gene>
<dbReference type="Proteomes" id="UP000190750">
    <property type="component" value="Unassembled WGS sequence"/>
</dbReference>
<evidence type="ECO:0000313" key="1">
    <source>
        <dbReference type="EMBL" id="OOV06161.1"/>
    </source>
</evidence>
<dbReference type="RefSeq" id="WP_078363944.1">
    <property type="nucleotide sequence ID" value="NZ_MTJN01000002.1"/>
</dbReference>
<evidence type="ECO:0000313" key="2">
    <source>
        <dbReference type="Proteomes" id="UP000190750"/>
    </source>
</evidence>
<sequence>MQIEVEQARRLSVSLETLGERIARLAIGLGIKLNDQQAVQQVIDQAPPRGRGTSGRAAQAMSGGRRVVLLREELRGLLVLRYQLETVSLNQHGLELTREIVSLAEYRLEQRGFRPGANGPDADGLFNEH</sequence>
<dbReference type="AlphaFoldDB" id="A0A1T1APX6"/>
<reference evidence="1 2" key="1">
    <citation type="submission" date="2017-01" db="EMBL/GenBank/DDBJ databases">
        <title>Genome sequencing of Rhodoferax fermentans JCM 7819.</title>
        <authorList>
            <person name="Kim Y.J."/>
            <person name="Farh M.E.-A."/>
            <person name="Yang D.-C."/>
        </authorList>
    </citation>
    <scope>NUCLEOTIDE SEQUENCE [LARGE SCALE GENOMIC DNA]</scope>
    <source>
        <strain evidence="1 2">JCM 7819</strain>
    </source>
</reference>
<organism evidence="1 2">
    <name type="scientific">Rhodoferax fermentans</name>
    <dbReference type="NCBI Taxonomy" id="28066"/>
    <lineage>
        <taxon>Bacteria</taxon>
        <taxon>Pseudomonadati</taxon>
        <taxon>Pseudomonadota</taxon>
        <taxon>Betaproteobacteria</taxon>
        <taxon>Burkholderiales</taxon>
        <taxon>Comamonadaceae</taxon>
        <taxon>Rhodoferax</taxon>
    </lineage>
</organism>
<dbReference type="STRING" id="28066.RF819_04965"/>
<dbReference type="OrthoDB" id="8912475at2"/>
<keyword evidence="2" id="KW-1185">Reference proteome</keyword>
<comment type="caution">
    <text evidence="1">The sequence shown here is derived from an EMBL/GenBank/DDBJ whole genome shotgun (WGS) entry which is preliminary data.</text>
</comment>
<name>A0A1T1APX6_RHOFE</name>
<dbReference type="EMBL" id="MTJN01000002">
    <property type="protein sequence ID" value="OOV06161.1"/>
    <property type="molecule type" value="Genomic_DNA"/>
</dbReference>
<protein>
    <submittedName>
        <fullName evidence="1">Uncharacterized protein</fullName>
    </submittedName>
</protein>